<evidence type="ECO:0000313" key="4">
    <source>
        <dbReference type="Proteomes" id="UP000247233"/>
    </source>
</evidence>
<accession>A0A317UVB0</accession>
<evidence type="ECO:0000256" key="1">
    <source>
        <dbReference type="SAM" id="MobiDB-lite"/>
    </source>
</evidence>
<dbReference type="SUPFAM" id="SSF55729">
    <property type="entry name" value="Acyl-CoA N-acyltransferases (Nat)"/>
    <property type="match status" value="1"/>
</dbReference>
<dbReference type="Gene3D" id="3.40.630.30">
    <property type="match status" value="1"/>
</dbReference>
<gene>
    <name evidence="3" type="ORF">BO70DRAFT_374841</name>
</gene>
<feature type="compositionally biased region" description="Polar residues" evidence="1">
    <location>
        <begin position="15"/>
        <end position="24"/>
    </location>
</feature>
<feature type="region of interest" description="Disordered" evidence="1">
    <location>
        <begin position="60"/>
        <end position="79"/>
    </location>
</feature>
<dbReference type="GO" id="GO:0016747">
    <property type="term" value="F:acyltransferase activity, transferring groups other than amino-acyl groups"/>
    <property type="evidence" value="ECO:0007669"/>
    <property type="project" value="InterPro"/>
</dbReference>
<protein>
    <recommendedName>
        <fullName evidence="2">N-acetyltransferase domain-containing protein</fullName>
    </recommendedName>
</protein>
<dbReference type="InterPro" id="IPR000182">
    <property type="entry name" value="GNAT_dom"/>
</dbReference>
<proteinExistence type="predicted"/>
<sequence length="246" mass="27374">MPPPPPSPSPFQIRDASTNTNPSDTPFIISTFDSSLTYLSSIGSIDQWGLTPFSERGDFPTETRKEIQQSETNQRTGSNISNGLRIFIVEREYTHTHPEAGDTPPHLRLTADGKRVLPVGFAYVRENWVPGYVASQTQLAVPVPVPVPVPGTEGEGEGEGFLYLEVIVTDTRVGELRRGAGAALIRGIREYGRERGMRALWVDSWAGNGRKLVRYYEEQGFEAVGDWSHERANKSPWLGTLMRMEI</sequence>
<keyword evidence="4" id="KW-1185">Reference proteome</keyword>
<comment type="caution">
    <text evidence="3">The sequence shown here is derived from an EMBL/GenBank/DDBJ whole genome shotgun (WGS) entry which is preliminary data.</text>
</comment>
<dbReference type="RefSeq" id="XP_025394664.1">
    <property type="nucleotide sequence ID" value="XM_025544993.1"/>
</dbReference>
<dbReference type="VEuPathDB" id="FungiDB:BO70DRAFT_374841"/>
<dbReference type="OrthoDB" id="2821191at2759"/>
<dbReference type="PROSITE" id="PS51186">
    <property type="entry name" value="GNAT"/>
    <property type="match status" value="1"/>
</dbReference>
<evidence type="ECO:0000313" key="3">
    <source>
        <dbReference type="EMBL" id="PWY65993.1"/>
    </source>
</evidence>
<organism evidence="3 4">
    <name type="scientific">Aspergillus heteromorphus CBS 117.55</name>
    <dbReference type="NCBI Taxonomy" id="1448321"/>
    <lineage>
        <taxon>Eukaryota</taxon>
        <taxon>Fungi</taxon>
        <taxon>Dikarya</taxon>
        <taxon>Ascomycota</taxon>
        <taxon>Pezizomycotina</taxon>
        <taxon>Eurotiomycetes</taxon>
        <taxon>Eurotiomycetidae</taxon>
        <taxon>Eurotiales</taxon>
        <taxon>Aspergillaceae</taxon>
        <taxon>Aspergillus</taxon>
        <taxon>Aspergillus subgen. Circumdati</taxon>
    </lineage>
</organism>
<name>A0A317UVB0_9EURO</name>
<feature type="region of interest" description="Disordered" evidence="1">
    <location>
        <begin position="1"/>
        <end position="24"/>
    </location>
</feature>
<feature type="compositionally biased region" description="Polar residues" evidence="1">
    <location>
        <begin position="69"/>
        <end position="79"/>
    </location>
</feature>
<dbReference type="Proteomes" id="UP000247233">
    <property type="component" value="Unassembled WGS sequence"/>
</dbReference>
<dbReference type="GeneID" id="37067230"/>
<dbReference type="InterPro" id="IPR016181">
    <property type="entry name" value="Acyl_CoA_acyltransferase"/>
</dbReference>
<evidence type="ECO:0000259" key="2">
    <source>
        <dbReference type="PROSITE" id="PS51186"/>
    </source>
</evidence>
<reference evidence="3 4" key="1">
    <citation type="submission" date="2016-12" db="EMBL/GenBank/DDBJ databases">
        <title>The genomes of Aspergillus section Nigri reveals drivers in fungal speciation.</title>
        <authorList>
            <consortium name="DOE Joint Genome Institute"/>
            <person name="Vesth T.C."/>
            <person name="Nybo J."/>
            <person name="Theobald S."/>
            <person name="Brandl J."/>
            <person name="Frisvad J.C."/>
            <person name="Nielsen K.F."/>
            <person name="Lyhne E.K."/>
            <person name="Kogle M.E."/>
            <person name="Kuo A."/>
            <person name="Riley R."/>
            <person name="Clum A."/>
            <person name="Nolan M."/>
            <person name="Lipzen A."/>
            <person name="Salamov A."/>
            <person name="Henrissat B."/>
            <person name="Wiebenga A."/>
            <person name="De Vries R.P."/>
            <person name="Grigoriev I.V."/>
            <person name="Mortensen U.H."/>
            <person name="Andersen M.R."/>
            <person name="Baker S.E."/>
        </authorList>
    </citation>
    <scope>NUCLEOTIDE SEQUENCE [LARGE SCALE GENOMIC DNA]</scope>
    <source>
        <strain evidence="3 4">CBS 117.55</strain>
    </source>
</reference>
<dbReference type="EMBL" id="MSFL01000048">
    <property type="protein sequence ID" value="PWY65993.1"/>
    <property type="molecule type" value="Genomic_DNA"/>
</dbReference>
<feature type="domain" description="N-acetyltransferase" evidence="2">
    <location>
        <begin position="88"/>
        <end position="246"/>
    </location>
</feature>
<dbReference type="AlphaFoldDB" id="A0A317UVB0"/>